<evidence type="ECO:0000313" key="4">
    <source>
        <dbReference type="Proteomes" id="UP000184032"/>
    </source>
</evidence>
<accession>A0A1M5RP98</accession>
<dbReference type="STRING" id="1120995.SAMN02745245_00985"/>
<organism evidence="3 4">
    <name type="scientific">Anaerosphaera aminiphila DSM 21120</name>
    <dbReference type="NCBI Taxonomy" id="1120995"/>
    <lineage>
        <taxon>Bacteria</taxon>
        <taxon>Bacillati</taxon>
        <taxon>Bacillota</taxon>
        <taxon>Tissierellia</taxon>
        <taxon>Tissierellales</taxon>
        <taxon>Peptoniphilaceae</taxon>
        <taxon>Anaerosphaera</taxon>
    </lineage>
</organism>
<protein>
    <submittedName>
        <fullName evidence="3">Copper amine oxidase N-terminal domain-containing protein</fullName>
    </submittedName>
</protein>
<gene>
    <name evidence="3" type="ORF">SAMN02745245_00985</name>
</gene>
<dbReference type="OrthoDB" id="2379109at2"/>
<name>A0A1M5RP98_9FIRM</name>
<proteinExistence type="predicted"/>
<keyword evidence="4" id="KW-1185">Reference proteome</keyword>
<evidence type="ECO:0000313" key="3">
    <source>
        <dbReference type="EMBL" id="SHH28124.1"/>
    </source>
</evidence>
<evidence type="ECO:0000259" key="2">
    <source>
        <dbReference type="Pfam" id="PF07833"/>
    </source>
</evidence>
<dbReference type="AlphaFoldDB" id="A0A1M5RP98"/>
<dbReference type="SUPFAM" id="SSF55383">
    <property type="entry name" value="Copper amine oxidase, domain N"/>
    <property type="match status" value="1"/>
</dbReference>
<dbReference type="EMBL" id="FQXI01000005">
    <property type="protein sequence ID" value="SHH28124.1"/>
    <property type="molecule type" value="Genomic_DNA"/>
</dbReference>
<dbReference type="Proteomes" id="UP000184032">
    <property type="component" value="Unassembled WGS sequence"/>
</dbReference>
<feature type="chain" id="PRO_5012567609" evidence="1">
    <location>
        <begin position="25"/>
        <end position="152"/>
    </location>
</feature>
<feature type="domain" description="Copper amine oxidase-like N-terminal" evidence="2">
    <location>
        <begin position="32"/>
        <end position="143"/>
    </location>
</feature>
<keyword evidence="1" id="KW-0732">Signal</keyword>
<sequence length="152" mass="17330">MKKKLFSLLLLFTLLLGISQPTNAQEPIKIWLNGEYLKTDVEPYIENNRTLVPVRVISENFGYEVLWDENSQKITIQDAEVHLELTIGITIAKGKSIDNKTLLLNLDEPAQIKNNRTFVPIRFIAEQFGVNVDWDGENRTVVIGDGYTKPTK</sequence>
<dbReference type="RefSeq" id="WP_073184291.1">
    <property type="nucleotide sequence ID" value="NZ_FQXI01000005.1"/>
</dbReference>
<reference evidence="3 4" key="1">
    <citation type="submission" date="2016-11" db="EMBL/GenBank/DDBJ databases">
        <authorList>
            <person name="Jaros S."/>
            <person name="Januszkiewicz K."/>
            <person name="Wedrychowicz H."/>
        </authorList>
    </citation>
    <scope>NUCLEOTIDE SEQUENCE [LARGE SCALE GENOMIC DNA]</scope>
    <source>
        <strain evidence="3 4">DSM 21120</strain>
    </source>
</reference>
<dbReference type="Pfam" id="PF07833">
    <property type="entry name" value="Cu_amine_oxidN1"/>
    <property type="match status" value="1"/>
</dbReference>
<evidence type="ECO:0000256" key="1">
    <source>
        <dbReference type="SAM" id="SignalP"/>
    </source>
</evidence>
<feature type="signal peptide" evidence="1">
    <location>
        <begin position="1"/>
        <end position="24"/>
    </location>
</feature>
<dbReference type="InterPro" id="IPR012854">
    <property type="entry name" value="Cu_amine_oxidase-like_N"/>
</dbReference>
<dbReference type="Gene3D" id="3.30.457.10">
    <property type="entry name" value="Copper amine oxidase-like, N-terminal domain"/>
    <property type="match status" value="1"/>
</dbReference>
<dbReference type="InterPro" id="IPR036582">
    <property type="entry name" value="Mao_N_sf"/>
</dbReference>